<feature type="domain" description="RNA polymerase sigma-70 region 2" evidence="5">
    <location>
        <begin position="11"/>
        <end position="77"/>
    </location>
</feature>
<evidence type="ECO:0000313" key="7">
    <source>
        <dbReference type="EMBL" id="AWV97411.1"/>
    </source>
</evidence>
<dbReference type="Pfam" id="PF04542">
    <property type="entry name" value="Sigma70_r2"/>
    <property type="match status" value="1"/>
</dbReference>
<dbReference type="GO" id="GO:0006352">
    <property type="term" value="P:DNA-templated transcription initiation"/>
    <property type="evidence" value="ECO:0007669"/>
    <property type="project" value="InterPro"/>
</dbReference>
<name>A0A2Z4G8A2_9BACT</name>
<evidence type="ECO:0000256" key="1">
    <source>
        <dbReference type="ARBA" id="ARBA00010641"/>
    </source>
</evidence>
<proteinExistence type="inferred from homology"/>
<keyword evidence="2" id="KW-0805">Transcription regulation</keyword>
<dbReference type="RefSeq" id="WP_111370513.1">
    <property type="nucleotide sequence ID" value="NZ_CP029480.1"/>
</dbReference>
<evidence type="ECO:0000256" key="4">
    <source>
        <dbReference type="ARBA" id="ARBA00023163"/>
    </source>
</evidence>
<evidence type="ECO:0000313" key="8">
    <source>
        <dbReference type="Proteomes" id="UP000249873"/>
    </source>
</evidence>
<dbReference type="InterPro" id="IPR013325">
    <property type="entry name" value="RNA_pol_sigma_r2"/>
</dbReference>
<keyword evidence="3" id="KW-0731">Sigma factor</keyword>
<evidence type="ECO:0000256" key="2">
    <source>
        <dbReference type="ARBA" id="ARBA00023015"/>
    </source>
</evidence>
<evidence type="ECO:0000256" key="3">
    <source>
        <dbReference type="ARBA" id="ARBA00023082"/>
    </source>
</evidence>
<dbReference type="SUPFAM" id="SSF88659">
    <property type="entry name" value="Sigma3 and sigma4 domains of RNA polymerase sigma factors"/>
    <property type="match status" value="1"/>
</dbReference>
<dbReference type="AlphaFoldDB" id="A0A2Z4G8A2"/>
<organism evidence="7 8">
    <name type="scientific">Arcticibacterium luteifluviistationis</name>
    <dbReference type="NCBI Taxonomy" id="1784714"/>
    <lineage>
        <taxon>Bacteria</taxon>
        <taxon>Pseudomonadati</taxon>
        <taxon>Bacteroidota</taxon>
        <taxon>Cytophagia</taxon>
        <taxon>Cytophagales</taxon>
        <taxon>Leadbetterellaceae</taxon>
        <taxon>Arcticibacterium</taxon>
    </lineage>
</organism>
<dbReference type="InterPro" id="IPR007627">
    <property type="entry name" value="RNA_pol_sigma70_r2"/>
</dbReference>
<dbReference type="Gene3D" id="1.10.1740.10">
    <property type="match status" value="1"/>
</dbReference>
<sequence length="162" mass="18606">MNTEKAFVETIKQNEGLIYKVTAVYGNHAEDKKDLYQEIVLQLWKAFEKFRNQSQVSTWLYRVALNTAITRLRKDKKEGQMVTFDAGIHGLEDSYDPILEERSKNLYSHIAMLNDIEKAVVLLYLEDKSHQEIAQITGLTASNVGTRMARIKEKLKKGITKG</sequence>
<dbReference type="GO" id="GO:0003677">
    <property type="term" value="F:DNA binding"/>
    <property type="evidence" value="ECO:0007669"/>
    <property type="project" value="InterPro"/>
</dbReference>
<dbReference type="InterPro" id="IPR013324">
    <property type="entry name" value="RNA_pol_sigma_r3/r4-like"/>
</dbReference>
<dbReference type="GO" id="GO:0016987">
    <property type="term" value="F:sigma factor activity"/>
    <property type="evidence" value="ECO:0007669"/>
    <property type="project" value="UniProtKB-KW"/>
</dbReference>
<dbReference type="Proteomes" id="UP000249873">
    <property type="component" value="Chromosome"/>
</dbReference>
<dbReference type="InterPro" id="IPR013249">
    <property type="entry name" value="RNA_pol_sigma70_r4_t2"/>
</dbReference>
<dbReference type="PANTHER" id="PTHR43133:SF45">
    <property type="entry name" value="RNA POLYMERASE ECF-TYPE SIGMA FACTOR"/>
    <property type="match status" value="1"/>
</dbReference>
<dbReference type="InterPro" id="IPR014284">
    <property type="entry name" value="RNA_pol_sigma-70_dom"/>
</dbReference>
<dbReference type="InterPro" id="IPR036388">
    <property type="entry name" value="WH-like_DNA-bd_sf"/>
</dbReference>
<dbReference type="PANTHER" id="PTHR43133">
    <property type="entry name" value="RNA POLYMERASE ECF-TYPE SIGMA FACTO"/>
    <property type="match status" value="1"/>
</dbReference>
<gene>
    <name evidence="7" type="ORF">DJ013_04170</name>
</gene>
<dbReference type="Pfam" id="PF08281">
    <property type="entry name" value="Sigma70_r4_2"/>
    <property type="match status" value="1"/>
</dbReference>
<keyword evidence="8" id="KW-1185">Reference proteome</keyword>
<dbReference type="Gene3D" id="1.10.10.10">
    <property type="entry name" value="Winged helix-like DNA-binding domain superfamily/Winged helix DNA-binding domain"/>
    <property type="match status" value="1"/>
</dbReference>
<dbReference type="SUPFAM" id="SSF88946">
    <property type="entry name" value="Sigma2 domain of RNA polymerase sigma factors"/>
    <property type="match status" value="1"/>
</dbReference>
<keyword evidence="4" id="KW-0804">Transcription</keyword>
<dbReference type="EMBL" id="CP029480">
    <property type="protein sequence ID" value="AWV97411.1"/>
    <property type="molecule type" value="Genomic_DNA"/>
</dbReference>
<evidence type="ECO:0000259" key="5">
    <source>
        <dbReference type="Pfam" id="PF04542"/>
    </source>
</evidence>
<comment type="similarity">
    <text evidence="1">Belongs to the sigma-70 factor family. ECF subfamily.</text>
</comment>
<accession>A0A2Z4G8A2</accession>
<dbReference type="KEGG" id="als:DJ013_04170"/>
<dbReference type="InterPro" id="IPR039425">
    <property type="entry name" value="RNA_pol_sigma-70-like"/>
</dbReference>
<dbReference type="CDD" id="cd06171">
    <property type="entry name" value="Sigma70_r4"/>
    <property type="match status" value="1"/>
</dbReference>
<evidence type="ECO:0000259" key="6">
    <source>
        <dbReference type="Pfam" id="PF08281"/>
    </source>
</evidence>
<dbReference type="OrthoDB" id="9780326at2"/>
<feature type="domain" description="RNA polymerase sigma factor 70 region 4 type 2" evidence="6">
    <location>
        <begin position="107"/>
        <end position="155"/>
    </location>
</feature>
<protein>
    <submittedName>
        <fullName evidence="7">Sigma-70 family RNA polymerase sigma factor</fullName>
    </submittedName>
</protein>
<dbReference type="NCBIfam" id="TIGR02937">
    <property type="entry name" value="sigma70-ECF"/>
    <property type="match status" value="1"/>
</dbReference>
<reference evidence="7 8" key="1">
    <citation type="submission" date="2018-05" db="EMBL/GenBank/DDBJ databases">
        <title>Complete genome sequence of Arcticibacterium luteifluviistationis SM1504T, a cytophagaceae bacterium isolated from Arctic surface seawater.</title>
        <authorList>
            <person name="Li Y."/>
            <person name="Qin Q.-L."/>
        </authorList>
    </citation>
    <scope>NUCLEOTIDE SEQUENCE [LARGE SCALE GENOMIC DNA]</scope>
    <source>
        <strain evidence="7 8">SM1504</strain>
    </source>
</reference>